<comment type="subunit">
    <text evidence="1">Component of the TIM23 complex.</text>
</comment>
<dbReference type="Gene3D" id="3.40.50.1000">
    <property type="entry name" value="HAD superfamily/HAD-like"/>
    <property type="match status" value="1"/>
</dbReference>
<dbReference type="OrthoDB" id="1711508at2759"/>
<dbReference type="AlphaFoldDB" id="A0A367IWQ0"/>
<feature type="compositionally biased region" description="Low complexity" evidence="2">
    <location>
        <begin position="227"/>
        <end position="249"/>
    </location>
</feature>
<dbReference type="Pfam" id="PF03031">
    <property type="entry name" value="NIF"/>
    <property type="match status" value="1"/>
</dbReference>
<sequence length="418" mass="48899">MAESAKLEPDYIEISKQGSTHNENPEAKLLVIDWVNTVFSRRQAKTYFARPYFDTFLEYICQQFEVIIWSSATGNVFKAMCKQFPKVRKIYDGQYNPSGTILSEGRSCTIKDLKFIWSSTHYDATNTVLITDNPAVVPHQPYNVIRVSAYDSMSNNGDNTLLKLIKYLTYLRHQSNVVNYIMNSPFDEKRDWNIVSDPARDRMLTQFTKNGDPVTNKQKQKKESKAQKQANQSQQQQQQQVNSKTQKNNAQPQETSRKAKKRGAGSDPGPNKKSKPPSGTDTKTEQVGQTGSNTANVSQKVKEEQQKREEQRRREDQKRREDQRRREEQEKRDEQKKKDEQRRREEQKKADQRRREEQRKKEQKQKEKQNRQNDTHEADDMDYELSPLISQRELKEIVDKFTKSICAEIAAMDARDIM</sequence>
<dbReference type="InterPro" id="IPR004274">
    <property type="entry name" value="FCP1_dom"/>
</dbReference>
<evidence type="ECO:0000313" key="5">
    <source>
        <dbReference type="Proteomes" id="UP000252139"/>
    </source>
</evidence>
<dbReference type="InterPro" id="IPR036412">
    <property type="entry name" value="HAD-like_sf"/>
</dbReference>
<feature type="compositionally biased region" description="Basic and acidic residues" evidence="2">
    <location>
        <begin position="300"/>
        <end position="378"/>
    </location>
</feature>
<keyword evidence="1" id="KW-0496">Mitochondrion</keyword>
<keyword evidence="1" id="KW-0813">Transport</keyword>
<feature type="domain" description="FCP1 homology" evidence="3">
    <location>
        <begin position="23"/>
        <end position="171"/>
    </location>
</feature>
<evidence type="ECO:0000259" key="3">
    <source>
        <dbReference type="PROSITE" id="PS50969"/>
    </source>
</evidence>
<keyword evidence="1" id="KW-0809">Transit peptide</keyword>
<dbReference type="GO" id="GO:0015031">
    <property type="term" value="P:protein transport"/>
    <property type="evidence" value="ECO:0007669"/>
    <property type="project" value="UniProtKB-KW"/>
</dbReference>
<keyword evidence="1" id="KW-0811">Translocation</keyword>
<dbReference type="PANTHER" id="PTHR12210">
    <property type="entry name" value="DULLARD PROTEIN PHOSPHATASE"/>
    <property type="match status" value="1"/>
</dbReference>
<comment type="function">
    <text evidence="1">Essential component of the TIM23 complex, a complex that mediates the translocation of transit peptide-containing proteins across the mitochondrial inner membrane.</text>
</comment>
<feature type="compositionally biased region" description="Low complexity" evidence="2">
    <location>
        <begin position="265"/>
        <end position="279"/>
    </location>
</feature>
<keyword evidence="1" id="KW-0653">Protein transport</keyword>
<dbReference type="GO" id="GO:0005744">
    <property type="term" value="C:TIM23 mitochondrial import inner membrane translocase complex"/>
    <property type="evidence" value="ECO:0007669"/>
    <property type="project" value="UniProtKB-UniRule"/>
</dbReference>
<name>A0A367IWQ0_RHIAZ</name>
<dbReference type="EMBL" id="PJQL01003141">
    <property type="protein sequence ID" value="RCH82123.1"/>
    <property type="molecule type" value="Genomic_DNA"/>
</dbReference>
<dbReference type="InterPro" id="IPR023214">
    <property type="entry name" value="HAD_sf"/>
</dbReference>
<dbReference type="SMART" id="SM00577">
    <property type="entry name" value="CPDc"/>
    <property type="match status" value="1"/>
</dbReference>
<feature type="region of interest" description="Disordered" evidence="2">
    <location>
        <begin position="205"/>
        <end position="386"/>
    </location>
</feature>
<organism evidence="4 5">
    <name type="scientific">Rhizopus azygosporus</name>
    <name type="common">Rhizopus microsporus var. azygosporus</name>
    <dbReference type="NCBI Taxonomy" id="86630"/>
    <lineage>
        <taxon>Eukaryota</taxon>
        <taxon>Fungi</taxon>
        <taxon>Fungi incertae sedis</taxon>
        <taxon>Mucoromycota</taxon>
        <taxon>Mucoromycotina</taxon>
        <taxon>Mucoromycetes</taxon>
        <taxon>Mucorales</taxon>
        <taxon>Mucorineae</taxon>
        <taxon>Rhizopodaceae</taxon>
        <taxon>Rhizopus</taxon>
    </lineage>
</organism>
<dbReference type="Proteomes" id="UP000252139">
    <property type="component" value="Unassembled WGS sequence"/>
</dbReference>
<dbReference type="PROSITE" id="PS50969">
    <property type="entry name" value="FCP1"/>
    <property type="match status" value="1"/>
</dbReference>
<keyword evidence="5" id="KW-1185">Reference proteome</keyword>
<gene>
    <name evidence="4" type="ORF">CU097_001598</name>
</gene>
<reference evidence="4 5" key="1">
    <citation type="journal article" date="2018" name="G3 (Bethesda)">
        <title>Phylogenetic and Phylogenomic Definition of Rhizopus Species.</title>
        <authorList>
            <person name="Gryganskyi A.P."/>
            <person name="Golan J."/>
            <person name="Dolatabadi S."/>
            <person name="Mondo S."/>
            <person name="Robb S."/>
            <person name="Idnurm A."/>
            <person name="Muszewska A."/>
            <person name="Steczkiewicz K."/>
            <person name="Masonjones S."/>
            <person name="Liao H.L."/>
            <person name="Gajdeczka M.T."/>
            <person name="Anike F."/>
            <person name="Vuek A."/>
            <person name="Anishchenko I.M."/>
            <person name="Voigt K."/>
            <person name="de Hoog G.S."/>
            <person name="Smith M.E."/>
            <person name="Heitman J."/>
            <person name="Vilgalys R."/>
            <person name="Stajich J.E."/>
        </authorList>
    </citation>
    <scope>NUCLEOTIDE SEQUENCE [LARGE SCALE GENOMIC DNA]</scope>
    <source>
        <strain evidence="4 5">CBS 357.93</strain>
    </source>
</reference>
<dbReference type="STRING" id="86630.A0A367IWQ0"/>
<proteinExistence type="inferred from homology"/>
<evidence type="ECO:0000256" key="2">
    <source>
        <dbReference type="SAM" id="MobiDB-lite"/>
    </source>
</evidence>
<accession>A0A367IWQ0</accession>
<feature type="compositionally biased region" description="Polar residues" evidence="2">
    <location>
        <begin position="285"/>
        <end position="299"/>
    </location>
</feature>
<dbReference type="InterPro" id="IPR050365">
    <property type="entry name" value="TIM50"/>
</dbReference>
<evidence type="ECO:0000313" key="4">
    <source>
        <dbReference type="EMBL" id="RCH82123.1"/>
    </source>
</evidence>
<comment type="caution">
    <text evidence="4">The sequence shown here is derived from an EMBL/GenBank/DDBJ whole genome shotgun (WGS) entry which is preliminary data.</text>
</comment>
<dbReference type="SUPFAM" id="SSF56784">
    <property type="entry name" value="HAD-like"/>
    <property type="match status" value="1"/>
</dbReference>
<comment type="subcellular location">
    <subcellularLocation>
        <location evidence="1">Mitochondrion inner membrane</location>
        <topology evidence="1">Single-pass membrane protein</topology>
    </subcellularLocation>
</comment>
<protein>
    <recommendedName>
        <fullName evidence="1">Mitochondrial import inner membrane translocase subunit TIM50</fullName>
    </recommendedName>
</protein>
<evidence type="ECO:0000256" key="1">
    <source>
        <dbReference type="RuleBase" id="RU365079"/>
    </source>
</evidence>
<comment type="similarity">
    <text evidence="1">Belongs to the TIM50 family.</text>
</comment>